<evidence type="ECO:0000256" key="6">
    <source>
        <dbReference type="SAM" id="MobiDB-lite"/>
    </source>
</evidence>
<dbReference type="eggNOG" id="KOG1245">
    <property type="taxonomic scope" value="Eukaryota"/>
</dbReference>
<feature type="compositionally biased region" description="Basic and acidic residues" evidence="6">
    <location>
        <begin position="606"/>
        <end position="617"/>
    </location>
</feature>
<evidence type="ECO:0000256" key="5">
    <source>
        <dbReference type="SAM" id="Coils"/>
    </source>
</evidence>
<dbReference type="SMART" id="SM00249">
    <property type="entry name" value="PHD"/>
    <property type="match status" value="1"/>
</dbReference>
<dbReference type="RefSeq" id="XP_007512627.1">
    <property type="nucleotide sequence ID" value="XM_007512565.1"/>
</dbReference>
<feature type="coiled-coil region" evidence="5">
    <location>
        <begin position="289"/>
        <end position="316"/>
    </location>
</feature>
<dbReference type="PANTHER" id="PTHR13415">
    <property type="entry name" value="NUCLEAR FACTOR-RELATED"/>
    <property type="match status" value="1"/>
</dbReference>
<dbReference type="AlphaFoldDB" id="K8EGE6"/>
<feature type="domain" description="PHD-type" evidence="7">
    <location>
        <begin position="889"/>
        <end position="941"/>
    </location>
</feature>
<dbReference type="InterPro" id="IPR038336">
    <property type="entry name" value="NET_sf"/>
</dbReference>
<keyword evidence="2 4" id="KW-0863">Zinc-finger</keyword>
<dbReference type="PROSITE" id="PS50016">
    <property type="entry name" value="ZF_PHD_2"/>
    <property type="match status" value="1"/>
</dbReference>
<feature type="region of interest" description="Disordered" evidence="6">
    <location>
        <begin position="155"/>
        <end position="208"/>
    </location>
</feature>
<feature type="compositionally biased region" description="Basic and acidic residues" evidence="6">
    <location>
        <begin position="806"/>
        <end position="853"/>
    </location>
</feature>
<dbReference type="Proteomes" id="UP000198341">
    <property type="component" value="Chromosome 6"/>
</dbReference>
<keyword evidence="1" id="KW-0479">Metal-binding</keyword>
<dbReference type="GO" id="GO:0032039">
    <property type="term" value="C:integrator complex"/>
    <property type="evidence" value="ECO:0007669"/>
    <property type="project" value="TreeGrafter"/>
</dbReference>
<accession>K8EGE6</accession>
<dbReference type="Gene3D" id="1.20.1270.220">
    <property type="match status" value="1"/>
</dbReference>
<evidence type="ECO:0000313" key="10">
    <source>
        <dbReference type="Proteomes" id="UP000198341"/>
    </source>
</evidence>
<evidence type="ECO:0000259" key="8">
    <source>
        <dbReference type="PROSITE" id="PS51525"/>
    </source>
</evidence>
<dbReference type="InterPro" id="IPR023214">
    <property type="entry name" value="HAD_sf"/>
</dbReference>
<dbReference type="GO" id="GO:0034472">
    <property type="term" value="P:snRNA 3'-end processing"/>
    <property type="evidence" value="ECO:0007669"/>
    <property type="project" value="TreeGrafter"/>
</dbReference>
<dbReference type="PROSITE" id="PS51525">
    <property type="entry name" value="NET"/>
    <property type="match status" value="1"/>
</dbReference>
<protein>
    <submittedName>
        <fullName evidence="9">Unnamed protein product</fullName>
    </submittedName>
</protein>
<dbReference type="InterPro" id="IPR019786">
    <property type="entry name" value="Zinc_finger_PHD-type_CS"/>
</dbReference>
<dbReference type="SMART" id="SM00577">
    <property type="entry name" value="CPDc"/>
    <property type="match status" value="1"/>
</dbReference>
<sequence>MAFQTSIAFKDLERAKNDQSSMRVSVHQLSVEASVFNDAGGTNGDDGDDGGNDEKNQMSFANVYKKESELVVAGFWFPTKGEKVTCDVLDVFLLLCPNGASVAMRNVVAEGEDEVNGKALKRLHEEMLSKNKSAVVMLPNERELHIVAVRKDGMMKEEKEKKSNVAGAPNATTGEKKISVGFYEDDEDEDNEKKKKKKEEEDASSTLKSESESYFLGFEIPSKSVFEANLLLENSQFVVILDLDETLLQAASEGTLERAIENERRKMIELDGKIETLSKGGGGINNNIDENNRDELSKYRRERQETEQRRRFLMEDHRMLKEFREGNAVRQGALLNAKNEKALVVDKLNPNELKMIERPVVRLASKYRGGLNGFTMFTRIDPNDPNSSILVHVRPGWFGPHGLKEALSGINRASKKRLAEVYVCTTAEKEYAMEMWRILDGDFSLIDERDVRRRVVSLYGLGGGARKSFKMAWEGNAKKWPHALSLIIDDRSNVWAETEQPHVITVHPFLPNGYIEPESNSIEKDADAANSNGNNSNSHNVNPAAVLRRERETFLERELPGKGGVLGSALGMLNAARTRWFYEFQKYRKDKRMRMFEESFESNDTDDGKVEAEKEDAQNVSAPPAENGAPGGDGGSPAQKMSKNASLELPSLNKILPEIMAKEAQELASALKARAGVSRTATGAGSALDSILAPLHRSIVENEKMKKEKREKEEREKREQMQKEKEEREKREREEHEAAEAKERAEREAEEARWEEERVRRKKEREEKDEAEEQKRKEKKRISGGGGSGKKLDKDETLDEAGQILEDAKKKERAAEVALKKAKKEQQRMLKELEVEKSRKAAAEKRKATREAKNGSASKKKKKKDGEEETGLVLDDEMDPEAWNATLDEIPCKVCKSKDDDEKMLLCDGCDCGFHIFCLKPPMKKIPEGDDDWFCKPCKAGVERMTKSVEAKVALRVAMQELPESYQEEAIKICKVANGLDEDADEEIVIDVAELEPKTLWRLNLVCDRAKDEQT</sequence>
<dbReference type="OrthoDB" id="498964at2759"/>
<dbReference type="InterPro" id="IPR036412">
    <property type="entry name" value="HAD-like_sf"/>
</dbReference>
<name>K8EGE6_9CHLO</name>
<dbReference type="Gene3D" id="2.30.30.1150">
    <property type="match status" value="1"/>
</dbReference>
<keyword evidence="5" id="KW-0175">Coiled coil</keyword>
<dbReference type="GO" id="GO:0008270">
    <property type="term" value="F:zinc ion binding"/>
    <property type="evidence" value="ECO:0007669"/>
    <property type="project" value="UniProtKB-KW"/>
</dbReference>
<dbReference type="SUPFAM" id="SSF56784">
    <property type="entry name" value="HAD-like"/>
    <property type="match status" value="1"/>
</dbReference>
<dbReference type="GeneID" id="19015244"/>
<dbReference type="STRING" id="41875.K8EGE6"/>
<dbReference type="EMBL" id="FO082273">
    <property type="protein sequence ID" value="CCO17227.1"/>
    <property type="molecule type" value="Genomic_DNA"/>
</dbReference>
<dbReference type="KEGG" id="bpg:Bathy06g02640"/>
<evidence type="ECO:0000313" key="9">
    <source>
        <dbReference type="EMBL" id="CCO17227.1"/>
    </source>
</evidence>
<keyword evidence="3" id="KW-0862">Zinc</keyword>
<feature type="region of interest" description="Disordered" evidence="6">
    <location>
        <begin position="599"/>
        <end position="642"/>
    </location>
</feature>
<dbReference type="Gene3D" id="3.40.50.1000">
    <property type="entry name" value="HAD superfamily/HAD-like"/>
    <property type="match status" value="1"/>
</dbReference>
<evidence type="ECO:0000256" key="3">
    <source>
        <dbReference type="ARBA" id="ARBA00022833"/>
    </source>
</evidence>
<proteinExistence type="predicted"/>
<feature type="region of interest" description="Disordered" evidence="6">
    <location>
        <begin position="524"/>
        <end position="545"/>
    </location>
</feature>
<dbReference type="eggNOG" id="KOG0323">
    <property type="taxonomic scope" value="Eukaryota"/>
</dbReference>
<dbReference type="PROSITE" id="PS01359">
    <property type="entry name" value="ZF_PHD_1"/>
    <property type="match status" value="1"/>
</dbReference>
<dbReference type="InterPro" id="IPR019787">
    <property type="entry name" value="Znf_PHD-finger"/>
</dbReference>
<dbReference type="SUPFAM" id="SSF57903">
    <property type="entry name" value="FYVE/PHD zinc finger"/>
    <property type="match status" value="1"/>
</dbReference>
<dbReference type="InterPro" id="IPR027353">
    <property type="entry name" value="NET_dom"/>
</dbReference>
<evidence type="ECO:0000256" key="1">
    <source>
        <dbReference type="ARBA" id="ARBA00022723"/>
    </source>
</evidence>
<feature type="compositionally biased region" description="Basic and acidic residues" evidence="6">
    <location>
        <begin position="698"/>
        <end position="776"/>
    </location>
</feature>
<dbReference type="Pfam" id="PF17035">
    <property type="entry name" value="BET"/>
    <property type="match status" value="1"/>
</dbReference>
<evidence type="ECO:0000256" key="4">
    <source>
        <dbReference type="PROSITE-ProRule" id="PRU00146"/>
    </source>
</evidence>
<dbReference type="InterPro" id="IPR001965">
    <property type="entry name" value="Znf_PHD"/>
</dbReference>
<keyword evidence="10" id="KW-1185">Reference proteome</keyword>
<evidence type="ECO:0000259" key="7">
    <source>
        <dbReference type="PROSITE" id="PS50016"/>
    </source>
</evidence>
<organism evidence="9 10">
    <name type="scientific">Bathycoccus prasinos</name>
    <dbReference type="NCBI Taxonomy" id="41875"/>
    <lineage>
        <taxon>Eukaryota</taxon>
        <taxon>Viridiplantae</taxon>
        <taxon>Chlorophyta</taxon>
        <taxon>Mamiellophyceae</taxon>
        <taxon>Mamiellales</taxon>
        <taxon>Bathycoccaceae</taxon>
        <taxon>Bathycoccus</taxon>
    </lineage>
</organism>
<feature type="compositionally biased region" description="Low complexity" evidence="6">
    <location>
        <begin position="528"/>
        <end position="545"/>
    </location>
</feature>
<dbReference type="InterPro" id="IPR004274">
    <property type="entry name" value="FCP1_dom"/>
</dbReference>
<dbReference type="PANTHER" id="PTHR13415:SF2">
    <property type="entry name" value="INTEGRATOR COMPLEX SUBUNIT 12"/>
    <property type="match status" value="1"/>
</dbReference>
<reference evidence="9 10" key="1">
    <citation type="submission" date="2011-10" db="EMBL/GenBank/DDBJ databases">
        <authorList>
            <person name="Genoscope - CEA"/>
        </authorList>
    </citation>
    <scope>NUCLEOTIDE SEQUENCE [LARGE SCALE GENOMIC DNA]</scope>
    <source>
        <strain evidence="9 10">RCC 1105</strain>
    </source>
</reference>
<feature type="domain" description="NET" evidence="8">
    <location>
        <begin position="937"/>
        <end position="1015"/>
    </location>
</feature>
<dbReference type="InterPro" id="IPR051776">
    <property type="entry name" value="Integrator_subunit_12"/>
</dbReference>
<dbReference type="InterPro" id="IPR011011">
    <property type="entry name" value="Znf_FYVE_PHD"/>
</dbReference>
<feature type="region of interest" description="Disordered" evidence="6">
    <location>
        <begin position="36"/>
        <end position="56"/>
    </location>
</feature>
<evidence type="ECO:0000256" key="2">
    <source>
        <dbReference type="ARBA" id="ARBA00022771"/>
    </source>
</evidence>
<feature type="region of interest" description="Disordered" evidence="6">
    <location>
        <begin position="697"/>
        <end position="874"/>
    </location>
</feature>
<dbReference type="Pfam" id="PF03031">
    <property type="entry name" value="NIF"/>
    <property type="match status" value="1"/>
</dbReference>
<gene>
    <name evidence="9" type="ORF">Bathy06g02640</name>
</gene>
<dbReference type="Pfam" id="PF00628">
    <property type="entry name" value="PHD"/>
    <property type="match status" value="1"/>
</dbReference>